<evidence type="ECO:0000313" key="4">
    <source>
        <dbReference type="EMBL" id="CAB1422247.1"/>
    </source>
</evidence>
<name>A0A9N7U123_PLEPL</name>
<comment type="caution">
    <text evidence="4">The sequence shown here is derived from an EMBL/GenBank/DDBJ whole genome shotgun (WGS) entry which is preliminary data.</text>
</comment>
<dbReference type="Gene3D" id="2.60.40.10">
    <property type="entry name" value="Immunoglobulins"/>
    <property type="match status" value="2"/>
</dbReference>
<keyword evidence="2" id="KW-0963">Cytoplasm</keyword>
<dbReference type="Pfam" id="PF15780">
    <property type="entry name" value="ASH"/>
    <property type="match status" value="1"/>
</dbReference>
<reference evidence="4" key="1">
    <citation type="submission" date="2020-03" db="EMBL/GenBank/DDBJ databases">
        <authorList>
            <person name="Weist P."/>
        </authorList>
    </citation>
    <scope>NUCLEOTIDE SEQUENCE</scope>
</reference>
<dbReference type="GO" id="GO:0005929">
    <property type="term" value="C:cilium"/>
    <property type="evidence" value="ECO:0007669"/>
    <property type="project" value="TreeGrafter"/>
</dbReference>
<accession>A0A9N7U123</accession>
<feature type="domain" description="Abnormal spindle-like microcephaly-associated protein ASH" evidence="3">
    <location>
        <begin position="10"/>
        <end position="91"/>
    </location>
</feature>
<proteinExistence type="predicted"/>
<keyword evidence="5" id="KW-1185">Reference proteome</keyword>
<evidence type="ECO:0000313" key="5">
    <source>
        <dbReference type="Proteomes" id="UP001153269"/>
    </source>
</evidence>
<gene>
    <name evidence="4" type="ORF">PLEPLA_LOCUS10136</name>
</gene>
<dbReference type="PANTHER" id="PTHR45912">
    <property type="entry name" value="CILIA- AND FLAGELLA-ASSOCIATED PROTEIN 47"/>
    <property type="match status" value="1"/>
</dbReference>
<evidence type="ECO:0000259" key="3">
    <source>
        <dbReference type="Pfam" id="PF15780"/>
    </source>
</evidence>
<dbReference type="PANTHER" id="PTHR45912:SF3">
    <property type="entry name" value="CILIA- AND FLAGELLA-ASSOCIATED PROTEIN 47"/>
    <property type="match status" value="1"/>
</dbReference>
<dbReference type="InterPro" id="IPR031549">
    <property type="entry name" value="ASH"/>
</dbReference>
<organism evidence="4 5">
    <name type="scientific">Pleuronectes platessa</name>
    <name type="common">European plaice</name>
    <dbReference type="NCBI Taxonomy" id="8262"/>
    <lineage>
        <taxon>Eukaryota</taxon>
        <taxon>Metazoa</taxon>
        <taxon>Chordata</taxon>
        <taxon>Craniata</taxon>
        <taxon>Vertebrata</taxon>
        <taxon>Euteleostomi</taxon>
        <taxon>Actinopterygii</taxon>
        <taxon>Neopterygii</taxon>
        <taxon>Teleostei</taxon>
        <taxon>Neoteleostei</taxon>
        <taxon>Acanthomorphata</taxon>
        <taxon>Carangaria</taxon>
        <taxon>Pleuronectiformes</taxon>
        <taxon>Pleuronectoidei</taxon>
        <taxon>Pleuronectidae</taxon>
        <taxon>Pleuronectes</taxon>
    </lineage>
</organism>
<protein>
    <recommendedName>
        <fullName evidence="3">Abnormal spindle-like microcephaly-associated protein ASH domain-containing protein</fullName>
    </recommendedName>
</protein>
<dbReference type="EMBL" id="CADEAL010000570">
    <property type="protein sequence ID" value="CAB1422247.1"/>
    <property type="molecule type" value="Genomic_DNA"/>
</dbReference>
<evidence type="ECO:0000256" key="1">
    <source>
        <dbReference type="ARBA" id="ARBA00004496"/>
    </source>
</evidence>
<comment type="subcellular location">
    <subcellularLocation>
        <location evidence="1">Cytoplasm</location>
    </subcellularLocation>
</comment>
<dbReference type="GO" id="GO:0060271">
    <property type="term" value="P:cilium assembly"/>
    <property type="evidence" value="ECO:0007669"/>
    <property type="project" value="TreeGrafter"/>
</dbReference>
<dbReference type="GO" id="GO:0005737">
    <property type="term" value="C:cytoplasm"/>
    <property type="evidence" value="ECO:0007669"/>
    <property type="project" value="UniProtKB-SubCell"/>
</dbReference>
<dbReference type="AlphaFoldDB" id="A0A9N7U123"/>
<evidence type="ECO:0000256" key="2">
    <source>
        <dbReference type="ARBA" id="ARBA00022490"/>
    </source>
</evidence>
<dbReference type="Proteomes" id="UP001153269">
    <property type="component" value="Unassembled WGS sequence"/>
</dbReference>
<dbReference type="InterPro" id="IPR013783">
    <property type="entry name" value="Ig-like_fold"/>
</dbReference>
<sequence>MSGGSVRVEPPFVDFSNVCVGGVYKTTLTATNIGKGRKKIIIEKPARKLFKFTAAGTAVTVAPGQSVSGLLQFTPEKEEVVRDCLLIHIDDVETIEVPLLGFPRTCSLLTDSVLDFGCVAASRQIISKHHPITNQGSEPAESLQQGATQWLKVELRTDGPGQFDEKALIKLQSFSAVTLTIRAEVVDQRLEVCDLKGDSLSCLRFGPLYYGTSCVKNVFLRNDGPQACDWICLIQDTAAGTEVGTDLRKSTDPSLFEREEQRHPAVQDFSHVLVCAPHQGRLGPHGTTTVAVSFSPFRIRPTTVEHNRSDRRQDYCLFLLFDSVGRDMASRTTMVTLVWN</sequence>